<evidence type="ECO:0000313" key="1">
    <source>
        <dbReference type="EMBL" id="KAF5869648.1"/>
    </source>
</evidence>
<comment type="caution">
    <text evidence="1">The sequence shown here is derived from an EMBL/GenBank/DDBJ whole genome shotgun (WGS) entry which is preliminary data.</text>
</comment>
<proteinExistence type="predicted"/>
<dbReference type="OrthoDB" id="10338284at2759"/>
<name>A0A8H6AL00_9HELO</name>
<organism evidence="1 2">
    <name type="scientific">Botrytis fragariae</name>
    <dbReference type="NCBI Taxonomy" id="1964551"/>
    <lineage>
        <taxon>Eukaryota</taxon>
        <taxon>Fungi</taxon>
        <taxon>Dikarya</taxon>
        <taxon>Ascomycota</taxon>
        <taxon>Pezizomycotina</taxon>
        <taxon>Leotiomycetes</taxon>
        <taxon>Helotiales</taxon>
        <taxon>Sclerotiniaceae</taxon>
        <taxon>Botrytis</taxon>
    </lineage>
</organism>
<gene>
    <name evidence="1" type="ORF">Bfra_010845</name>
</gene>
<dbReference type="EMBL" id="JABFCT010000016">
    <property type="protein sequence ID" value="KAF5869648.1"/>
    <property type="molecule type" value="Genomic_DNA"/>
</dbReference>
<dbReference type="Proteomes" id="UP000531561">
    <property type="component" value="Unassembled WGS sequence"/>
</dbReference>
<dbReference type="GeneID" id="59264869"/>
<dbReference type="AlphaFoldDB" id="A0A8H6AL00"/>
<reference evidence="1 2" key="1">
    <citation type="journal article" date="2020" name="Phytopathology">
        <title>A high-quality genome resource of Botrytis fragariae, a new and rapidly spreading fungal pathogen causing strawberry gray mold in the U.S.A.</title>
        <authorList>
            <person name="Wu Y."/>
            <person name="Saski C.A."/>
            <person name="Schnabel G."/>
            <person name="Xiao S."/>
            <person name="Hu M."/>
        </authorList>
    </citation>
    <scope>NUCLEOTIDE SEQUENCE [LARGE SCALE GENOMIC DNA]</scope>
    <source>
        <strain evidence="1 2">BVB16</strain>
    </source>
</reference>
<evidence type="ECO:0000313" key="2">
    <source>
        <dbReference type="Proteomes" id="UP000531561"/>
    </source>
</evidence>
<protein>
    <submittedName>
        <fullName evidence="1">Uncharacterized protein</fullName>
    </submittedName>
</protein>
<dbReference type="RefSeq" id="XP_037188596.1">
    <property type="nucleotide sequence ID" value="XM_037341177.1"/>
</dbReference>
<accession>A0A8H6AL00</accession>
<keyword evidence="2" id="KW-1185">Reference proteome</keyword>
<sequence length="62" mass="7139">MLANFCGGLSQRSEELFSLRKWFHDSSMAVPFYLGCHIRSTLAKAWRTMQNIPSLDKFDDIA</sequence>